<feature type="region of interest" description="Disordered" evidence="1">
    <location>
        <begin position="516"/>
        <end position="544"/>
    </location>
</feature>
<dbReference type="Proteomes" id="UP000078387">
    <property type="component" value="Unassembled WGS sequence"/>
</dbReference>
<dbReference type="VEuPathDB" id="AmoebaDB:EHI7A_045870"/>
<dbReference type="OMA" id="NCEDARI"/>
<gene>
    <name evidence="2" type="ORF">CL6EHI_117600</name>
</gene>
<dbReference type="VEuPathDB" id="AmoebaDB:EHI5A_074810"/>
<dbReference type="AlphaFoldDB" id="A0A5K1UAD4"/>
<dbReference type="EMBL" id="BDEQ01000001">
    <property type="protein sequence ID" value="GAT96960.1"/>
    <property type="molecule type" value="Genomic_DNA"/>
</dbReference>
<feature type="compositionally biased region" description="Basic and acidic residues" evidence="1">
    <location>
        <begin position="389"/>
        <end position="400"/>
    </location>
</feature>
<evidence type="ECO:0000313" key="3">
    <source>
        <dbReference type="Proteomes" id="UP000078387"/>
    </source>
</evidence>
<evidence type="ECO:0000256" key="1">
    <source>
        <dbReference type="SAM" id="MobiDB-lite"/>
    </source>
</evidence>
<protein>
    <submittedName>
        <fullName evidence="2">Uncharacterized protein</fullName>
    </submittedName>
</protein>
<feature type="region of interest" description="Disordered" evidence="1">
    <location>
        <begin position="377"/>
        <end position="400"/>
    </location>
</feature>
<name>A0A5K1UAD4_ENTHI</name>
<comment type="caution">
    <text evidence="2">The sequence shown here is derived from an EMBL/GenBank/DDBJ whole genome shotgun (WGS) entry which is preliminary data.</text>
</comment>
<evidence type="ECO:0000313" key="2">
    <source>
        <dbReference type="EMBL" id="GAT96960.1"/>
    </source>
</evidence>
<dbReference type="VEuPathDB" id="AmoebaDB:EHI_117600"/>
<sequence length="629" mass="73246">MEDYIPLRKLVSVRCPCGRSIHDDRNGPAEMYTINKNGNELILLSLNTTKWEIFCTTGTSYDFSINFIKEQKKWFPEKTCPFILSYLFTEQNNFVGFLTDHVIIKKIFQSFISSCESRVFEPPTQSFRFENNDPQIASTIIKIEGQCPCGYKHQIGNQIYDMVFLFQNRLVGIDFRKSLLSNLCNICEQCGLDLCVVMYVFKGLSDAFFELAQLTKCNNYCHGKSQDYLLTKKKSISFNSLALFSNVSIENQYIYFIKFYNSIYKGFLYQLNSLEESNFYSLYNLFDFCDSFDLPPPNMKLNESKEEITVNEIYSKEKNNFKIDLLNALSKDCIELKKSIKEDNDQMKKENQNENERKGCIEKKELIEKKENLNCKAKQQVKDNTPSLSKEDNKETKELSHELLQGSNELHQEQIKINKDNNNEKEINHQSTNETIQDNKLNVLKPKKIPSGEYKSYEKHGSPRLYQDISNKNRKSNISTLDIQPKDSSLEIQEKLIQLLLKVSKTKEANCGFEFQEEKEQPKGHKLVETEQPKETNDDGIESKEYPKELSKAGYIVKIKTKYSTIQFNGNENTTVRELIGHIKWTIEQEGKKVYCGVLKQRTNPKGINDKLDETLSSLKLYRTMLWYE</sequence>
<reference evidence="2 3" key="1">
    <citation type="submission" date="2016-05" db="EMBL/GenBank/DDBJ databases">
        <title>First whole genome sequencing of Entamoeba histolytica HM1:IMSS-clone-6.</title>
        <authorList>
            <person name="Mukherjee Avik.K."/>
            <person name="Izumyama S."/>
            <person name="Nakada-Tsukui K."/>
            <person name="Nozaki T."/>
        </authorList>
    </citation>
    <scope>NUCLEOTIDE SEQUENCE [LARGE SCALE GENOMIC DNA]</scope>
    <source>
        <strain evidence="2 3">HM1:IMSS clone 6</strain>
    </source>
</reference>
<dbReference type="VEuPathDB" id="AmoebaDB:KM1_018910"/>
<proteinExistence type="predicted"/>
<organism evidence="2 3">
    <name type="scientific">Entamoeba histolytica</name>
    <dbReference type="NCBI Taxonomy" id="5759"/>
    <lineage>
        <taxon>Eukaryota</taxon>
        <taxon>Amoebozoa</taxon>
        <taxon>Evosea</taxon>
        <taxon>Archamoebae</taxon>
        <taxon>Mastigamoebida</taxon>
        <taxon>Entamoebidae</taxon>
        <taxon>Entamoeba</taxon>
    </lineage>
</organism>
<accession>A0A5K1UAD4</accession>